<name>A0ABW7W7B3_9NOCA</name>
<reference evidence="2 3" key="1">
    <citation type="submission" date="2024-10" db="EMBL/GenBank/DDBJ databases">
        <title>The Natural Products Discovery Center: Release of the First 8490 Sequenced Strains for Exploring Actinobacteria Biosynthetic Diversity.</title>
        <authorList>
            <person name="Kalkreuter E."/>
            <person name="Kautsar S.A."/>
            <person name="Yang D."/>
            <person name="Bader C.D."/>
            <person name="Teijaro C.N."/>
            <person name="Fluegel L."/>
            <person name="Davis C.M."/>
            <person name="Simpson J.R."/>
            <person name="Lauterbach L."/>
            <person name="Steele A.D."/>
            <person name="Gui C."/>
            <person name="Meng S."/>
            <person name="Li G."/>
            <person name="Viehrig K."/>
            <person name="Ye F."/>
            <person name="Su P."/>
            <person name="Kiefer A.F."/>
            <person name="Nichols A."/>
            <person name="Cepeda A.J."/>
            <person name="Yan W."/>
            <person name="Fan B."/>
            <person name="Jiang Y."/>
            <person name="Adhikari A."/>
            <person name="Zheng C.-J."/>
            <person name="Schuster L."/>
            <person name="Cowan T.M."/>
            <person name="Smanski M.J."/>
            <person name="Chevrette M.G."/>
            <person name="De Carvalho L.P.S."/>
            <person name="Shen B."/>
        </authorList>
    </citation>
    <scope>NUCLEOTIDE SEQUENCE [LARGE SCALE GENOMIC DNA]</scope>
    <source>
        <strain evidence="2 3">NPDC019626</strain>
    </source>
</reference>
<feature type="compositionally biased region" description="Polar residues" evidence="1">
    <location>
        <begin position="72"/>
        <end position="91"/>
    </location>
</feature>
<feature type="region of interest" description="Disordered" evidence="1">
    <location>
        <begin position="67"/>
        <end position="91"/>
    </location>
</feature>
<comment type="caution">
    <text evidence="2">The sequence shown here is derived from an EMBL/GenBank/DDBJ whole genome shotgun (WGS) entry which is preliminary data.</text>
</comment>
<evidence type="ECO:0000313" key="2">
    <source>
        <dbReference type="EMBL" id="MFI2318872.1"/>
    </source>
</evidence>
<protein>
    <submittedName>
        <fullName evidence="2">Uncharacterized protein</fullName>
    </submittedName>
</protein>
<dbReference type="RefSeq" id="WP_396946235.1">
    <property type="nucleotide sequence ID" value="NZ_JBIRXV010000001.1"/>
</dbReference>
<proteinExistence type="predicted"/>
<dbReference type="EMBL" id="JBIRXV010000001">
    <property type="protein sequence ID" value="MFI2318872.1"/>
    <property type="molecule type" value="Genomic_DNA"/>
</dbReference>
<dbReference type="Proteomes" id="UP001611450">
    <property type="component" value="Unassembled WGS sequence"/>
</dbReference>
<organism evidence="2 3">
    <name type="scientific">Nocardia beijingensis</name>
    <dbReference type="NCBI Taxonomy" id="95162"/>
    <lineage>
        <taxon>Bacteria</taxon>
        <taxon>Bacillati</taxon>
        <taxon>Actinomycetota</taxon>
        <taxon>Actinomycetes</taxon>
        <taxon>Mycobacteriales</taxon>
        <taxon>Nocardiaceae</taxon>
        <taxon>Nocardia</taxon>
    </lineage>
</organism>
<evidence type="ECO:0000256" key="1">
    <source>
        <dbReference type="SAM" id="MobiDB-lite"/>
    </source>
</evidence>
<keyword evidence="3" id="KW-1185">Reference proteome</keyword>
<gene>
    <name evidence="2" type="ORF">ACH47G_00115</name>
</gene>
<evidence type="ECO:0000313" key="3">
    <source>
        <dbReference type="Proteomes" id="UP001611450"/>
    </source>
</evidence>
<sequence length="91" mass="9496">MKSWITCRTYASLTGINLKIAGTGCHCAGAITTIARRVLIGCLLVLVIFCNRRVSLRLSLAQTVPASGPPGMTSTGSITGNRSTISPTPGY</sequence>
<accession>A0ABW7W7B3</accession>